<dbReference type="InterPro" id="IPR029063">
    <property type="entry name" value="SAM-dependent_MTases_sf"/>
</dbReference>
<dbReference type="KEGG" id="psyt:DSAG12_00071"/>
<reference evidence="4 5" key="2">
    <citation type="journal article" date="2024" name="Int. J. Syst. Evol. Microbiol.">
        <title>Promethearchaeum syntrophicum gen. nov., sp. nov., an anaerobic, obligately syntrophic archaeon, the first isolate of the lineage 'Asgard' archaea, and proposal of the new archaeal phylum Promethearchaeota phyl. nov. and kingdom Promethearchaeati regn. nov.</title>
        <authorList>
            <person name="Imachi H."/>
            <person name="Nobu M.K."/>
            <person name="Kato S."/>
            <person name="Takaki Y."/>
            <person name="Miyazaki M."/>
            <person name="Miyata M."/>
            <person name="Ogawara M."/>
            <person name="Saito Y."/>
            <person name="Sakai S."/>
            <person name="Tahara Y.O."/>
            <person name="Takano Y."/>
            <person name="Tasumi E."/>
            <person name="Uematsu K."/>
            <person name="Yoshimura T."/>
            <person name="Itoh T."/>
            <person name="Ohkuma M."/>
            <person name="Takai K."/>
        </authorList>
    </citation>
    <scope>NUCLEOTIDE SEQUENCE [LARGE SCALE GENOMIC DNA]</scope>
    <source>
        <strain evidence="4 5">MK-D1</strain>
    </source>
</reference>
<accession>A0A5B9D608</accession>
<dbReference type="EMBL" id="CP042905">
    <property type="protein sequence ID" value="QEE14260.2"/>
    <property type="molecule type" value="Genomic_DNA"/>
</dbReference>
<protein>
    <submittedName>
        <fullName evidence="4">METTL5 family protein</fullName>
    </submittedName>
</protein>
<dbReference type="InterPro" id="IPR020598">
    <property type="entry name" value="rRNA_Ade_methylase_Trfase_N"/>
</dbReference>
<sequence length="227" mass="25882">MKKSEFINYIQSLKSFQNPKIAYEQYQTDAIATADLFFHMAFELNDLSENLIVDLGAGTGNFTIAAILLGCSKVIAVDLDTKALSILKENASEFNIYNKIHIIHADLREKDITYEIENFKNENFDENSKIVVVSNPPFGVHNKGADIIFLSQAFKFADIIYSIHNSDEKTRAYLAKKIAKFGGIVSERATLYLMLKKTYKFHSKKVKRIKTDVYRIVNKKKGIHSQK</sequence>
<dbReference type="AlphaFoldDB" id="A0A5B9D608"/>
<dbReference type="PANTHER" id="PTHR23290">
    <property type="entry name" value="RRNA N6-ADENOSINE-METHYLTRANSFERASE METTL5"/>
    <property type="match status" value="1"/>
</dbReference>
<organism evidence="4 5">
    <name type="scientific">Promethearchaeum syntrophicum</name>
    <dbReference type="NCBI Taxonomy" id="2594042"/>
    <lineage>
        <taxon>Archaea</taxon>
        <taxon>Promethearchaeati</taxon>
        <taxon>Promethearchaeota</taxon>
        <taxon>Promethearchaeia</taxon>
        <taxon>Promethearchaeales</taxon>
        <taxon>Promethearchaeaceae</taxon>
        <taxon>Promethearchaeum</taxon>
    </lineage>
</organism>
<keyword evidence="5" id="KW-1185">Reference proteome</keyword>
<keyword evidence="2" id="KW-0808">Transferase</keyword>
<dbReference type="Gene3D" id="3.40.50.150">
    <property type="entry name" value="Vaccinia Virus protein VP39"/>
    <property type="match status" value="1"/>
</dbReference>
<dbReference type="PANTHER" id="PTHR23290:SF0">
    <property type="entry name" value="RRNA N6-ADENOSINE-METHYLTRANSFERASE METTL5"/>
    <property type="match status" value="1"/>
</dbReference>
<dbReference type="InterPro" id="IPR051720">
    <property type="entry name" value="rRNA_MeTrfase/Polyamine_Synth"/>
</dbReference>
<evidence type="ECO:0000313" key="5">
    <source>
        <dbReference type="Proteomes" id="UP000321408"/>
    </source>
</evidence>
<evidence type="ECO:0000256" key="1">
    <source>
        <dbReference type="ARBA" id="ARBA00022603"/>
    </source>
</evidence>
<dbReference type="SUPFAM" id="SSF53335">
    <property type="entry name" value="S-adenosyl-L-methionine-dependent methyltransferases"/>
    <property type="match status" value="1"/>
</dbReference>
<evidence type="ECO:0000313" key="4">
    <source>
        <dbReference type="EMBL" id="QEE14260.2"/>
    </source>
</evidence>
<reference evidence="4 5" key="1">
    <citation type="journal article" date="2020" name="Nature">
        <title>Isolation of an archaeon at the prokaryote-eukaryote interface.</title>
        <authorList>
            <person name="Imachi H."/>
            <person name="Nobu M.K."/>
            <person name="Nakahara N."/>
            <person name="Morono Y."/>
            <person name="Ogawara M."/>
            <person name="Takaki Y."/>
            <person name="Takano Y."/>
            <person name="Uematsu K."/>
            <person name="Ikuta T."/>
            <person name="Ito M."/>
            <person name="Matsui Y."/>
            <person name="Miyazaki M."/>
            <person name="Murata K."/>
            <person name="Saito Y."/>
            <person name="Sakai S."/>
            <person name="Song C."/>
            <person name="Tasumi E."/>
            <person name="Yamanaka Y."/>
            <person name="Yamaguchi T."/>
            <person name="Kamagata Y."/>
            <person name="Tamaki H."/>
            <person name="Takai K."/>
        </authorList>
    </citation>
    <scope>NUCLEOTIDE SEQUENCE [LARGE SCALE GENOMIC DNA]</scope>
    <source>
        <strain evidence="4 5">MK-D1</strain>
    </source>
</reference>
<dbReference type="SMART" id="SM00650">
    <property type="entry name" value="rADc"/>
    <property type="match status" value="1"/>
</dbReference>
<keyword evidence="3" id="KW-0949">S-adenosyl-L-methionine</keyword>
<name>A0A5B9D608_9ARCH</name>
<dbReference type="CDD" id="cd02440">
    <property type="entry name" value="AdoMet_MTases"/>
    <property type="match status" value="1"/>
</dbReference>
<dbReference type="GO" id="GO:0000179">
    <property type="term" value="F:rRNA (adenine-N6,N6-)-dimethyltransferase activity"/>
    <property type="evidence" value="ECO:0007669"/>
    <property type="project" value="InterPro"/>
</dbReference>
<evidence type="ECO:0000256" key="3">
    <source>
        <dbReference type="ARBA" id="ARBA00022691"/>
    </source>
</evidence>
<dbReference type="GO" id="GO:0003676">
    <property type="term" value="F:nucleic acid binding"/>
    <property type="evidence" value="ECO:0007669"/>
    <property type="project" value="InterPro"/>
</dbReference>
<evidence type="ECO:0000256" key="2">
    <source>
        <dbReference type="ARBA" id="ARBA00022679"/>
    </source>
</evidence>
<keyword evidence="1" id="KW-0489">Methyltransferase</keyword>
<gene>
    <name evidence="4" type="ORF">DSAG12_00071</name>
</gene>
<dbReference type="Proteomes" id="UP000321408">
    <property type="component" value="Chromosome"/>
</dbReference>
<dbReference type="PROSITE" id="PS00092">
    <property type="entry name" value="N6_MTASE"/>
    <property type="match status" value="1"/>
</dbReference>
<dbReference type="InterPro" id="IPR002052">
    <property type="entry name" value="DNA_methylase_N6_adenine_CS"/>
</dbReference>
<proteinExistence type="predicted"/>
<dbReference type="Pfam" id="PF06325">
    <property type="entry name" value="PrmA"/>
    <property type="match status" value="1"/>
</dbReference>